<feature type="region of interest" description="Disordered" evidence="1">
    <location>
        <begin position="1"/>
        <end position="33"/>
    </location>
</feature>
<dbReference type="EMBL" id="ML976014">
    <property type="protein sequence ID" value="KAF1944717.1"/>
    <property type="molecule type" value="Genomic_DNA"/>
</dbReference>
<keyword evidence="3" id="KW-1185">Reference proteome</keyword>
<dbReference type="Proteomes" id="UP000800038">
    <property type="component" value="Unassembled WGS sequence"/>
</dbReference>
<organism evidence="2 3">
    <name type="scientific">Clathrospora elynae</name>
    <dbReference type="NCBI Taxonomy" id="706981"/>
    <lineage>
        <taxon>Eukaryota</taxon>
        <taxon>Fungi</taxon>
        <taxon>Dikarya</taxon>
        <taxon>Ascomycota</taxon>
        <taxon>Pezizomycotina</taxon>
        <taxon>Dothideomycetes</taxon>
        <taxon>Pleosporomycetidae</taxon>
        <taxon>Pleosporales</taxon>
        <taxon>Diademaceae</taxon>
        <taxon>Clathrospora</taxon>
    </lineage>
</organism>
<reference evidence="2" key="1">
    <citation type="journal article" date="2020" name="Stud. Mycol.">
        <title>101 Dothideomycetes genomes: a test case for predicting lifestyles and emergence of pathogens.</title>
        <authorList>
            <person name="Haridas S."/>
            <person name="Albert R."/>
            <person name="Binder M."/>
            <person name="Bloem J."/>
            <person name="Labutti K."/>
            <person name="Salamov A."/>
            <person name="Andreopoulos B."/>
            <person name="Baker S."/>
            <person name="Barry K."/>
            <person name="Bills G."/>
            <person name="Bluhm B."/>
            <person name="Cannon C."/>
            <person name="Castanera R."/>
            <person name="Culley D."/>
            <person name="Daum C."/>
            <person name="Ezra D."/>
            <person name="Gonzalez J."/>
            <person name="Henrissat B."/>
            <person name="Kuo A."/>
            <person name="Liang C."/>
            <person name="Lipzen A."/>
            <person name="Lutzoni F."/>
            <person name="Magnuson J."/>
            <person name="Mondo S."/>
            <person name="Nolan M."/>
            <person name="Ohm R."/>
            <person name="Pangilinan J."/>
            <person name="Park H.-J."/>
            <person name="Ramirez L."/>
            <person name="Alfaro M."/>
            <person name="Sun H."/>
            <person name="Tritt A."/>
            <person name="Yoshinaga Y."/>
            <person name="Zwiers L.-H."/>
            <person name="Turgeon B."/>
            <person name="Goodwin S."/>
            <person name="Spatafora J."/>
            <person name="Crous P."/>
            <person name="Grigoriev I."/>
        </authorList>
    </citation>
    <scope>NUCLEOTIDE SEQUENCE</scope>
    <source>
        <strain evidence="2">CBS 161.51</strain>
    </source>
</reference>
<evidence type="ECO:0000313" key="3">
    <source>
        <dbReference type="Proteomes" id="UP000800038"/>
    </source>
</evidence>
<dbReference type="AlphaFoldDB" id="A0A6A5T6M3"/>
<accession>A0A6A5T6M3</accession>
<evidence type="ECO:0000256" key="1">
    <source>
        <dbReference type="SAM" id="MobiDB-lite"/>
    </source>
</evidence>
<name>A0A6A5T6M3_9PLEO</name>
<proteinExistence type="predicted"/>
<sequence length="93" mass="10414">MPKKQRSHSWRAASASVASHSLRLSAPRTPPGANMYHWRSRSASCLFIRGGLRAICGFYVIHDSSRQDGTSTRPQISPLDHIPRFFTAARPPR</sequence>
<evidence type="ECO:0000313" key="2">
    <source>
        <dbReference type="EMBL" id="KAF1944717.1"/>
    </source>
</evidence>
<gene>
    <name evidence="2" type="ORF">EJ02DRAFT_76862</name>
</gene>
<protein>
    <submittedName>
        <fullName evidence="2">Uncharacterized protein</fullName>
    </submittedName>
</protein>